<evidence type="ECO:0000259" key="1">
    <source>
        <dbReference type="PROSITE" id="PS50042"/>
    </source>
</evidence>
<dbReference type="EMBL" id="JAKLTR010000007">
    <property type="protein sequence ID" value="MCG2615234.1"/>
    <property type="molecule type" value="Genomic_DNA"/>
</dbReference>
<dbReference type="Proteomes" id="UP001165367">
    <property type="component" value="Unassembled WGS sequence"/>
</dbReference>
<reference evidence="2" key="1">
    <citation type="submission" date="2022-01" db="EMBL/GenBank/DDBJ databases">
        <authorList>
            <person name="Jo J.-H."/>
            <person name="Im W.-T."/>
        </authorList>
    </citation>
    <scope>NUCLEOTIDE SEQUENCE</scope>
    <source>
        <strain evidence="2">NA20</strain>
    </source>
</reference>
<dbReference type="InterPro" id="IPR000595">
    <property type="entry name" value="cNMP-bd_dom"/>
</dbReference>
<dbReference type="InterPro" id="IPR014710">
    <property type="entry name" value="RmlC-like_jellyroll"/>
</dbReference>
<proteinExistence type="predicted"/>
<dbReference type="RefSeq" id="WP_237872398.1">
    <property type="nucleotide sequence ID" value="NZ_JAKLTR010000007.1"/>
</dbReference>
<dbReference type="InterPro" id="IPR018490">
    <property type="entry name" value="cNMP-bd_dom_sf"/>
</dbReference>
<dbReference type="Pfam" id="PF00027">
    <property type="entry name" value="cNMP_binding"/>
    <property type="match status" value="1"/>
</dbReference>
<keyword evidence="3" id="KW-1185">Reference proteome</keyword>
<dbReference type="PROSITE" id="PS50042">
    <property type="entry name" value="CNMP_BINDING_3"/>
    <property type="match status" value="1"/>
</dbReference>
<accession>A0ABS9KSE3</accession>
<sequence length="193" mass="22340">MYEIFRQYLDTKIKLTADESLKIQECAIIKKVRKHQYLLQEGDVWKYDAFISKGCLRTYAIDERGDEHVIGLGIENWWIGDRESLLSGNPSKFNIDAVEDSELVLFAHQNFEKLCMDIPAFGNMVNQILQRSFIASQNRIQAALSYSAEEKYRSFLEKYSVFATRIPQNMIASYLGISPETLSRVRKSVSKKH</sequence>
<organism evidence="2 3">
    <name type="scientific">Terrimonas ginsenosidimutans</name>
    <dbReference type="NCBI Taxonomy" id="2908004"/>
    <lineage>
        <taxon>Bacteria</taxon>
        <taxon>Pseudomonadati</taxon>
        <taxon>Bacteroidota</taxon>
        <taxon>Chitinophagia</taxon>
        <taxon>Chitinophagales</taxon>
        <taxon>Chitinophagaceae</taxon>
        <taxon>Terrimonas</taxon>
    </lineage>
</organism>
<gene>
    <name evidence="2" type="ORF">LZZ85_13115</name>
</gene>
<evidence type="ECO:0000313" key="2">
    <source>
        <dbReference type="EMBL" id="MCG2615234.1"/>
    </source>
</evidence>
<protein>
    <submittedName>
        <fullName evidence="2">Crp/Fnr family transcriptional regulator</fullName>
    </submittedName>
</protein>
<comment type="caution">
    <text evidence="2">The sequence shown here is derived from an EMBL/GenBank/DDBJ whole genome shotgun (WGS) entry which is preliminary data.</text>
</comment>
<name>A0ABS9KSE3_9BACT</name>
<dbReference type="Gene3D" id="2.60.120.10">
    <property type="entry name" value="Jelly Rolls"/>
    <property type="match status" value="1"/>
</dbReference>
<dbReference type="CDD" id="cd00038">
    <property type="entry name" value="CAP_ED"/>
    <property type="match status" value="1"/>
</dbReference>
<dbReference type="SUPFAM" id="SSF51206">
    <property type="entry name" value="cAMP-binding domain-like"/>
    <property type="match status" value="1"/>
</dbReference>
<feature type="domain" description="Cyclic nucleotide-binding" evidence="1">
    <location>
        <begin position="15"/>
        <end position="114"/>
    </location>
</feature>
<evidence type="ECO:0000313" key="3">
    <source>
        <dbReference type="Proteomes" id="UP001165367"/>
    </source>
</evidence>